<evidence type="ECO:0000313" key="5">
    <source>
        <dbReference type="Proteomes" id="UP001152599"/>
    </source>
</evidence>
<feature type="domain" description="Nudix hydrolase" evidence="3">
    <location>
        <begin position="7"/>
        <end position="137"/>
    </location>
</feature>
<dbReference type="PROSITE" id="PS00893">
    <property type="entry name" value="NUDIX_BOX"/>
    <property type="match status" value="1"/>
</dbReference>
<dbReference type="Proteomes" id="UP001152599">
    <property type="component" value="Unassembled WGS sequence"/>
</dbReference>
<evidence type="ECO:0000259" key="3">
    <source>
        <dbReference type="PROSITE" id="PS51462"/>
    </source>
</evidence>
<name>A0A9X4RW70_9FLAO</name>
<evidence type="ECO:0000313" key="4">
    <source>
        <dbReference type="EMBL" id="MDG4946665.1"/>
    </source>
</evidence>
<dbReference type="RefSeq" id="WP_304421019.1">
    <property type="nucleotide sequence ID" value="NZ_JANCMU010000006.1"/>
</dbReference>
<sequence>MEKIDTFNIRVYGIIIHQDALLILKEPYAGEILFKFPGGGLEFGESLIEGLKRELKEELNLNLIEASHFYTQEEFMVSKFRANEQLLTIYYKAQVDNIEDLTKFDQAIQELIWVPLKELSTNHVNLPIDQVVVKKLLSELR</sequence>
<proteinExistence type="predicted"/>
<dbReference type="InterPro" id="IPR015797">
    <property type="entry name" value="NUDIX_hydrolase-like_dom_sf"/>
</dbReference>
<comment type="cofactor">
    <cofactor evidence="1">
        <name>Mg(2+)</name>
        <dbReference type="ChEBI" id="CHEBI:18420"/>
    </cofactor>
</comment>
<organism evidence="4 5">
    <name type="scientific">Profundicola chukchiensis</name>
    <dbReference type="NCBI Taxonomy" id="2961959"/>
    <lineage>
        <taxon>Bacteria</taxon>
        <taxon>Pseudomonadati</taxon>
        <taxon>Bacteroidota</taxon>
        <taxon>Flavobacteriia</taxon>
        <taxon>Flavobacteriales</taxon>
        <taxon>Weeksellaceae</taxon>
        <taxon>Profundicola</taxon>
    </lineage>
</organism>
<dbReference type="SUPFAM" id="SSF55811">
    <property type="entry name" value="Nudix"/>
    <property type="match status" value="1"/>
</dbReference>
<evidence type="ECO:0000256" key="1">
    <source>
        <dbReference type="ARBA" id="ARBA00001946"/>
    </source>
</evidence>
<accession>A0A9X4RW70</accession>
<dbReference type="PANTHER" id="PTHR43046:SF14">
    <property type="entry name" value="MUTT_NUDIX FAMILY PROTEIN"/>
    <property type="match status" value="1"/>
</dbReference>
<dbReference type="GO" id="GO:0016787">
    <property type="term" value="F:hydrolase activity"/>
    <property type="evidence" value="ECO:0007669"/>
    <property type="project" value="UniProtKB-KW"/>
</dbReference>
<dbReference type="EMBL" id="JANCMU010000006">
    <property type="protein sequence ID" value="MDG4946665.1"/>
    <property type="molecule type" value="Genomic_DNA"/>
</dbReference>
<keyword evidence="2 4" id="KW-0378">Hydrolase</keyword>
<gene>
    <name evidence="4" type="ORF">NMK71_09575</name>
</gene>
<dbReference type="AlphaFoldDB" id="A0A9X4RW70"/>
<dbReference type="PROSITE" id="PS51462">
    <property type="entry name" value="NUDIX"/>
    <property type="match status" value="1"/>
</dbReference>
<dbReference type="Pfam" id="PF00293">
    <property type="entry name" value="NUDIX"/>
    <property type="match status" value="1"/>
</dbReference>
<dbReference type="CDD" id="cd02883">
    <property type="entry name" value="NUDIX_Hydrolase"/>
    <property type="match status" value="1"/>
</dbReference>
<evidence type="ECO:0000256" key="2">
    <source>
        <dbReference type="ARBA" id="ARBA00022801"/>
    </source>
</evidence>
<dbReference type="Gene3D" id="3.90.79.10">
    <property type="entry name" value="Nucleoside Triphosphate Pyrophosphohydrolase"/>
    <property type="match status" value="1"/>
</dbReference>
<keyword evidence="5" id="KW-1185">Reference proteome</keyword>
<dbReference type="InterPro" id="IPR000086">
    <property type="entry name" value="NUDIX_hydrolase_dom"/>
</dbReference>
<reference evidence="4" key="1">
    <citation type="submission" date="2022-07" db="EMBL/GenBank/DDBJ databases">
        <title>Description and genome-wide analysis of Profundicola chukchiensis gen. nov., sp. nov., marine bacteria isolated from bottom sediments of the Chukchi Sea.</title>
        <authorList>
            <person name="Romanenko L."/>
            <person name="Otstavnykh N."/>
            <person name="Kurilenko V."/>
            <person name="Eremeev V."/>
            <person name="Velansky P."/>
            <person name="Mikhailov V."/>
            <person name="Isaeva M."/>
        </authorList>
    </citation>
    <scope>NUCLEOTIDE SEQUENCE</scope>
    <source>
        <strain evidence="4">KMM 9713</strain>
    </source>
</reference>
<protein>
    <submittedName>
        <fullName evidence="4">NUDIX hydrolase</fullName>
    </submittedName>
</protein>
<dbReference type="PANTHER" id="PTHR43046">
    <property type="entry name" value="GDP-MANNOSE MANNOSYL HYDROLASE"/>
    <property type="match status" value="1"/>
</dbReference>
<comment type="caution">
    <text evidence="4">The sequence shown here is derived from an EMBL/GenBank/DDBJ whole genome shotgun (WGS) entry which is preliminary data.</text>
</comment>
<dbReference type="InterPro" id="IPR020084">
    <property type="entry name" value="NUDIX_hydrolase_CS"/>
</dbReference>